<dbReference type="InterPro" id="IPR013328">
    <property type="entry name" value="6PGD_dom2"/>
</dbReference>
<dbReference type="UniPathway" id="UPA00028">
    <property type="reaction ID" value="UER00004"/>
</dbReference>
<dbReference type="EC" id="1.1.1.169" evidence="4 11"/>
<dbReference type="InterPro" id="IPR013332">
    <property type="entry name" value="KPR_N"/>
</dbReference>
<dbReference type="Proteomes" id="UP000677918">
    <property type="component" value="Unassembled WGS sequence"/>
</dbReference>
<dbReference type="RefSeq" id="WP_213410595.1">
    <property type="nucleotide sequence ID" value="NZ_BOVK01000011.1"/>
</dbReference>
<dbReference type="InterPro" id="IPR050838">
    <property type="entry name" value="Ketopantoate_reductase"/>
</dbReference>
<dbReference type="GO" id="GO:0050661">
    <property type="term" value="F:NADP binding"/>
    <property type="evidence" value="ECO:0007669"/>
    <property type="project" value="TreeGrafter"/>
</dbReference>
<feature type="domain" description="Ketopantoate reductase N-terminal" evidence="12">
    <location>
        <begin position="3"/>
        <end position="156"/>
    </location>
</feature>
<comment type="similarity">
    <text evidence="3 11">Belongs to the ketopantoate reductase family.</text>
</comment>
<dbReference type="SUPFAM" id="SSF51735">
    <property type="entry name" value="NAD(P)-binding Rossmann-fold domains"/>
    <property type="match status" value="1"/>
</dbReference>
<reference evidence="14" key="1">
    <citation type="submission" date="2021-04" db="EMBL/GenBank/DDBJ databases">
        <title>Draft genome sequence of Xylanibacillus composti strain K13.</title>
        <authorList>
            <person name="Uke A."/>
            <person name="Chhe C."/>
            <person name="Baramee S."/>
            <person name="Kosugi A."/>
        </authorList>
    </citation>
    <scope>NUCLEOTIDE SEQUENCE</scope>
    <source>
        <strain evidence="14">K13</strain>
    </source>
</reference>
<dbReference type="PANTHER" id="PTHR43765">
    <property type="entry name" value="2-DEHYDROPANTOATE 2-REDUCTASE-RELATED"/>
    <property type="match status" value="1"/>
</dbReference>
<evidence type="ECO:0000313" key="15">
    <source>
        <dbReference type="Proteomes" id="UP000677918"/>
    </source>
</evidence>
<evidence type="ECO:0000256" key="3">
    <source>
        <dbReference type="ARBA" id="ARBA00007870"/>
    </source>
</evidence>
<evidence type="ECO:0000256" key="4">
    <source>
        <dbReference type="ARBA" id="ARBA00013014"/>
    </source>
</evidence>
<evidence type="ECO:0000313" key="14">
    <source>
        <dbReference type="EMBL" id="GIQ67974.1"/>
    </source>
</evidence>
<sequence length="313" mass="34446">MRVIIVGAGSLGLLWAGRLQAAGNRVLLLTRTSEQAEVIRQRGITIKEAGSGKSVLVHVSAEPLAGMRERALHPEWVLLMVKQHQLGEEMLRQVRNCCGDQTRWICFQNGIGHMERAAAILGESLYAAVTTEAALRVDGCHVIHTGRGKTEWGRLAGGQAKDEEKKLAALWRKAGFANDVSNDIDTAIWNKLLVNACINPLTALLHIRNGQLLQLAHASAMLRELANEACLLARMLQKPIDCGQLWARLVQVCEATADNQSSMLQDVSLGRTTEIDAITGALLSEAEKQRLDLPLHRTVYRMVKALEERGAYR</sequence>
<organism evidence="14 15">
    <name type="scientific">Xylanibacillus composti</name>
    <dbReference type="NCBI Taxonomy" id="1572762"/>
    <lineage>
        <taxon>Bacteria</taxon>
        <taxon>Bacillati</taxon>
        <taxon>Bacillota</taxon>
        <taxon>Bacilli</taxon>
        <taxon>Bacillales</taxon>
        <taxon>Paenibacillaceae</taxon>
        <taxon>Xylanibacillus</taxon>
    </lineage>
</organism>
<dbReference type="InterPro" id="IPR013752">
    <property type="entry name" value="KPA_reductase"/>
</dbReference>
<evidence type="ECO:0000256" key="7">
    <source>
        <dbReference type="ARBA" id="ARBA00022857"/>
    </source>
</evidence>
<feature type="domain" description="Ketopantoate reductase C-terminal" evidence="13">
    <location>
        <begin position="183"/>
        <end position="307"/>
    </location>
</feature>
<gene>
    <name evidence="14" type="ORF">XYCOK13_07980</name>
</gene>
<dbReference type="Pfam" id="PF02558">
    <property type="entry name" value="ApbA"/>
    <property type="match status" value="1"/>
</dbReference>
<dbReference type="Gene3D" id="3.40.50.720">
    <property type="entry name" value="NAD(P)-binding Rossmann-like Domain"/>
    <property type="match status" value="1"/>
</dbReference>
<comment type="pathway">
    <text evidence="2 11">Cofactor biosynthesis; (R)-pantothenate biosynthesis; (R)-pantoate from 3-methyl-2-oxobutanoate: step 2/2.</text>
</comment>
<evidence type="ECO:0000259" key="12">
    <source>
        <dbReference type="Pfam" id="PF02558"/>
    </source>
</evidence>
<evidence type="ECO:0000256" key="9">
    <source>
        <dbReference type="ARBA" id="ARBA00032024"/>
    </source>
</evidence>
<dbReference type="GO" id="GO:0015940">
    <property type="term" value="P:pantothenate biosynthetic process"/>
    <property type="evidence" value="ECO:0007669"/>
    <property type="project" value="UniProtKB-UniPathway"/>
</dbReference>
<dbReference type="SUPFAM" id="SSF48179">
    <property type="entry name" value="6-phosphogluconate dehydrogenase C-terminal domain-like"/>
    <property type="match status" value="1"/>
</dbReference>
<dbReference type="InterPro" id="IPR008927">
    <property type="entry name" value="6-PGluconate_DH-like_C_sf"/>
</dbReference>
<dbReference type="GO" id="GO:0008677">
    <property type="term" value="F:2-dehydropantoate 2-reductase activity"/>
    <property type="evidence" value="ECO:0007669"/>
    <property type="project" value="UniProtKB-EC"/>
</dbReference>
<dbReference type="NCBIfam" id="TIGR00745">
    <property type="entry name" value="apbA_panE"/>
    <property type="match status" value="1"/>
</dbReference>
<dbReference type="Pfam" id="PF08546">
    <property type="entry name" value="ApbA_C"/>
    <property type="match status" value="1"/>
</dbReference>
<keyword evidence="6 11" id="KW-0566">Pantothenate biosynthesis</keyword>
<name>A0A8J4H2Z6_9BACL</name>
<comment type="function">
    <text evidence="1 11">Catalyzes the NADPH-dependent reduction of ketopantoate into pantoic acid.</text>
</comment>
<comment type="caution">
    <text evidence="14">The sequence shown here is derived from an EMBL/GenBank/DDBJ whole genome shotgun (WGS) entry which is preliminary data.</text>
</comment>
<dbReference type="InterPro" id="IPR003710">
    <property type="entry name" value="ApbA"/>
</dbReference>
<dbReference type="AlphaFoldDB" id="A0A8J4H2Z6"/>
<evidence type="ECO:0000256" key="2">
    <source>
        <dbReference type="ARBA" id="ARBA00004994"/>
    </source>
</evidence>
<evidence type="ECO:0000256" key="1">
    <source>
        <dbReference type="ARBA" id="ARBA00002919"/>
    </source>
</evidence>
<protein>
    <recommendedName>
        <fullName evidence="5 11">2-dehydropantoate 2-reductase</fullName>
        <ecNumber evidence="4 11">1.1.1.169</ecNumber>
    </recommendedName>
    <alternativeName>
        <fullName evidence="9 11">Ketopantoate reductase</fullName>
    </alternativeName>
</protein>
<evidence type="ECO:0000259" key="13">
    <source>
        <dbReference type="Pfam" id="PF08546"/>
    </source>
</evidence>
<evidence type="ECO:0000256" key="11">
    <source>
        <dbReference type="RuleBase" id="RU362068"/>
    </source>
</evidence>
<comment type="catalytic activity">
    <reaction evidence="10 11">
        <text>(R)-pantoate + NADP(+) = 2-dehydropantoate + NADPH + H(+)</text>
        <dbReference type="Rhea" id="RHEA:16233"/>
        <dbReference type="ChEBI" id="CHEBI:11561"/>
        <dbReference type="ChEBI" id="CHEBI:15378"/>
        <dbReference type="ChEBI" id="CHEBI:15980"/>
        <dbReference type="ChEBI" id="CHEBI:57783"/>
        <dbReference type="ChEBI" id="CHEBI:58349"/>
        <dbReference type="EC" id="1.1.1.169"/>
    </reaction>
</comment>
<keyword evidence="7 11" id="KW-0521">NADP</keyword>
<dbReference type="GO" id="GO:0005737">
    <property type="term" value="C:cytoplasm"/>
    <property type="evidence" value="ECO:0007669"/>
    <property type="project" value="TreeGrafter"/>
</dbReference>
<evidence type="ECO:0000256" key="8">
    <source>
        <dbReference type="ARBA" id="ARBA00023002"/>
    </source>
</evidence>
<evidence type="ECO:0000256" key="10">
    <source>
        <dbReference type="ARBA" id="ARBA00048793"/>
    </source>
</evidence>
<keyword evidence="15" id="KW-1185">Reference proteome</keyword>
<evidence type="ECO:0000256" key="5">
    <source>
        <dbReference type="ARBA" id="ARBA00019465"/>
    </source>
</evidence>
<dbReference type="InterPro" id="IPR036291">
    <property type="entry name" value="NAD(P)-bd_dom_sf"/>
</dbReference>
<dbReference type="FunFam" id="1.10.1040.10:FF:000017">
    <property type="entry name" value="2-dehydropantoate 2-reductase"/>
    <property type="match status" value="1"/>
</dbReference>
<keyword evidence="8 11" id="KW-0560">Oxidoreductase</keyword>
<dbReference type="EMBL" id="BOVK01000011">
    <property type="protein sequence ID" value="GIQ67974.1"/>
    <property type="molecule type" value="Genomic_DNA"/>
</dbReference>
<accession>A0A8J4H2Z6</accession>
<proteinExistence type="inferred from homology"/>
<dbReference type="Gene3D" id="1.10.1040.10">
    <property type="entry name" value="N-(1-d-carboxylethyl)-l-norvaline Dehydrogenase, domain 2"/>
    <property type="match status" value="1"/>
</dbReference>
<dbReference type="PANTHER" id="PTHR43765:SF2">
    <property type="entry name" value="2-DEHYDROPANTOATE 2-REDUCTASE"/>
    <property type="match status" value="1"/>
</dbReference>
<evidence type="ECO:0000256" key="6">
    <source>
        <dbReference type="ARBA" id="ARBA00022655"/>
    </source>
</evidence>